<reference evidence="1" key="1">
    <citation type="submission" date="2021-06" db="EMBL/GenBank/DDBJ databases">
        <authorList>
            <person name="Kallberg Y."/>
            <person name="Tangrot J."/>
            <person name="Rosling A."/>
        </authorList>
    </citation>
    <scope>NUCLEOTIDE SEQUENCE</scope>
    <source>
        <strain evidence="1">CL356</strain>
    </source>
</reference>
<accession>A0ACA9LSJ0</accession>
<dbReference type="Proteomes" id="UP000789525">
    <property type="component" value="Unassembled WGS sequence"/>
</dbReference>
<evidence type="ECO:0000313" key="1">
    <source>
        <dbReference type="EMBL" id="CAG8548349.1"/>
    </source>
</evidence>
<dbReference type="EMBL" id="CAJVPT010008112">
    <property type="protein sequence ID" value="CAG8548349.1"/>
    <property type="molecule type" value="Genomic_DNA"/>
</dbReference>
<comment type="caution">
    <text evidence="1">The sequence shown here is derived from an EMBL/GenBank/DDBJ whole genome shotgun (WGS) entry which is preliminary data.</text>
</comment>
<evidence type="ECO:0000313" key="2">
    <source>
        <dbReference type="Proteomes" id="UP000789525"/>
    </source>
</evidence>
<protein>
    <submittedName>
        <fullName evidence="1">17236_t:CDS:1</fullName>
    </submittedName>
</protein>
<gene>
    <name evidence="1" type="ORF">ACOLOM_LOCUS4748</name>
</gene>
<sequence>MQIEKSEKVGKGTFAQAGDSESAKNYDINGNVVGNMGTIKIDFFQSPSERQSSYRFKKLRKSDEQDISNEKDDEIWSSDYSY</sequence>
<name>A0ACA9LSJ0_9GLOM</name>
<organism evidence="1 2">
    <name type="scientific">Acaulospora colombiana</name>
    <dbReference type="NCBI Taxonomy" id="27376"/>
    <lineage>
        <taxon>Eukaryota</taxon>
        <taxon>Fungi</taxon>
        <taxon>Fungi incertae sedis</taxon>
        <taxon>Mucoromycota</taxon>
        <taxon>Glomeromycotina</taxon>
        <taxon>Glomeromycetes</taxon>
        <taxon>Diversisporales</taxon>
        <taxon>Acaulosporaceae</taxon>
        <taxon>Acaulospora</taxon>
    </lineage>
</organism>
<keyword evidence="2" id="KW-1185">Reference proteome</keyword>
<proteinExistence type="predicted"/>